<sequence length="89" mass="9713">MGKVEILIIESVTPCEQCKRAEAIANELAQKYDGVTVRVINVLDPEADKFGVVMTPTVVVNGVIISVRRAPDPERLERLIKNQLGGVAQ</sequence>
<dbReference type="SUPFAM" id="SSF52833">
    <property type="entry name" value="Thioredoxin-like"/>
    <property type="match status" value="1"/>
</dbReference>
<accession>A0ABT2EKN2</accession>
<dbReference type="EMBL" id="JANUCP010000001">
    <property type="protein sequence ID" value="MCS3918456.1"/>
    <property type="molecule type" value="Genomic_DNA"/>
</dbReference>
<dbReference type="Pfam" id="PF13192">
    <property type="entry name" value="Thioredoxin_3"/>
    <property type="match status" value="1"/>
</dbReference>
<dbReference type="GO" id="GO:0016853">
    <property type="term" value="F:isomerase activity"/>
    <property type="evidence" value="ECO:0007669"/>
    <property type="project" value="UniProtKB-KW"/>
</dbReference>
<evidence type="ECO:0000313" key="3">
    <source>
        <dbReference type="Proteomes" id="UP001204798"/>
    </source>
</evidence>
<proteinExistence type="predicted"/>
<dbReference type="Proteomes" id="UP001204798">
    <property type="component" value="Unassembled WGS sequence"/>
</dbReference>
<name>A0ABT2EKN2_9BACT</name>
<evidence type="ECO:0000313" key="2">
    <source>
        <dbReference type="EMBL" id="MCS3918456.1"/>
    </source>
</evidence>
<reference evidence="2 3" key="1">
    <citation type="submission" date="2022-08" db="EMBL/GenBank/DDBJ databases">
        <title>Bacterial and archaeal communities from various locations to study Microbial Dark Matter (Phase II).</title>
        <authorList>
            <person name="Stepanauskas R."/>
        </authorList>
    </citation>
    <scope>NUCLEOTIDE SEQUENCE [LARGE SCALE GENOMIC DNA]</scope>
    <source>
        <strain evidence="2 3">PD1</strain>
    </source>
</reference>
<feature type="domain" description="Thioredoxin-like fold" evidence="1">
    <location>
        <begin position="8"/>
        <end position="81"/>
    </location>
</feature>
<evidence type="ECO:0000259" key="1">
    <source>
        <dbReference type="Pfam" id="PF13192"/>
    </source>
</evidence>
<dbReference type="Gene3D" id="3.40.30.10">
    <property type="entry name" value="Glutaredoxin"/>
    <property type="match status" value="1"/>
</dbReference>
<dbReference type="InterPro" id="IPR012336">
    <property type="entry name" value="Thioredoxin-like_fold"/>
</dbReference>
<gene>
    <name evidence="2" type="ORF">M2350_000853</name>
</gene>
<keyword evidence="2" id="KW-0413">Isomerase</keyword>
<dbReference type="RefSeq" id="WP_018196268.1">
    <property type="nucleotide sequence ID" value="NZ_CP130454.1"/>
</dbReference>
<comment type="caution">
    <text evidence="2">The sequence shown here is derived from an EMBL/GenBank/DDBJ whole genome shotgun (WGS) entry which is preliminary data.</text>
</comment>
<protein>
    <submittedName>
        <fullName evidence="2">Protein-disulfide isomerase</fullName>
    </submittedName>
</protein>
<organism evidence="2 3">
    <name type="scientific">Candidatus Fervidibacter sacchari</name>
    <dbReference type="NCBI Taxonomy" id="1448929"/>
    <lineage>
        <taxon>Bacteria</taxon>
        <taxon>Candidatus Fervidibacterota</taxon>
        <taxon>Candidatus Fervidibacter</taxon>
    </lineage>
</organism>
<keyword evidence="3" id="KW-1185">Reference proteome</keyword>
<dbReference type="InterPro" id="IPR036249">
    <property type="entry name" value="Thioredoxin-like_sf"/>
</dbReference>